<feature type="non-terminal residue" evidence="1">
    <location>
        <position position="1"/>
    </location>
</feature>
<evidence type="ECO:0000313" key="1">
    <source>
        <dbReference type="EMBL" id="TMW80175.1"/>
    </source>
</evidence>
<proteinExistence type="predicted"/>
<dbReference type="EMBL" id="RXGB01074722">
    <property type="protein sequence ID" value="TMW80175.1"/>
    <property type="molecule type" value="Genomic_DNA"/>
</dbReference>
<comment type="caution">
    <text evidence="1">The sequence shown here is derived from an EMBL/GenBank/DDBJ whole genome shotgun (WGS) entry which is preliminary data.</text>
</comment>
<protein>
    <submittedName>
        <fullName evidence="1">Uncharacterized protein</fullName>
    </submittedName>
</protein>
<organism evidence="1">
    <name type="scientific">Solanum chilense</name>
    <name type="common">Tomato</name>
    <name type="synonym">Lycopersicon chilense</name>
    <dbReference type="NCBI Taxonomy" id="4083"/>
    <lineage>
        <taxon>Eukaryota</taxon>
        <taxon>Viridiplantae</taxon>
        <taxon>Streptophyta</taxon>
        <taxon>Embryophyta</taxon>
        <taxon>Tracheophyta</taxon>
        <taxon>Spermatophyta</taxon>
        <taxon>Magnoliopsida</taxon>
        <taxon>eudicotyledons</taxon>
        <taxon>Gunneridae</taxon>
        <taxon>Pentapetalae</taxon>
        <taxon>asterids</taxon>
        <taxon>lamiids</taxon>
        <taxon>Solanales</taxon>
        <taxon>Solanaceae</taxon>
        <taxon>Solanoideae</taxon>
        <taxon>Solaneae</taxon>
        <taxon>Solanum</taxon>
        <taxon>Solanum subgen. Lycopersicon</taxon>
    </lineage>
</organism>
<gene>
    <name evidence="1" type="ORF">EJD97_023171</name>
</gene>
<sequence length="127" mass="14872">KKAGKEVDFKRKKIFLEYDLQSELMDRTTTSSFIKERHELHKKFLADCDQLTAEVNLNFTTYEFMKCLNKMIINFIQPFSFVVSKVVKLDRNFEDNQSLTVVLAMKLSMEIAYCKIIDLVVMLGEIS</sequence>
<dbReference type="AlphaFoldDB" id="A0A6N2ADT8"/>
<reference evidence="1" key="1">
    <citation type="submission" date="2019-05" db="EMBL/GenBank/DDBJ databases">
        <title>The de novo reference genome and transcriptome assemblies of the wild tomato species Solanum chilense.</title>
        <authorList>
            <person name="Stam R."/>
            <person name="Nosenko T."/>
            <person name="Hoerger A.C."/>
            <person name="Stephan W."/>
            <person name="Seidel M.A."/>
            <person name="Kuhn J.M.M."/>
            <person name="Haberer G."/>
            <person name="Tellier A."/>
        </authorList>
    </citation>
    <scope>NUCLEOTIDE SEQUENCE</scope>
    <source>
        <tissue evidence="1">Mature leaves</tissue>
    </source>
</reference>
<accession>A0A6N2ADT8</accession>
<name>A0A6N2ADT8_SOLCI</name>